<dbReference type="EMBL" id="CT573071">
    <property type="protein sequence ID" value="CAJ75047.1"/>
    <property type="molecule type" value="Genomic_DNA"/>
</dbReference>
<dbReference type="AlphaFoldDB" id="Q1Q4W3"/>
<evidence type="ECO:0000313" key="2">
    <source>
        <dbReference type="EMBL" id="CAJ75047.1"/>
    </source>
</evidence>
<accession>Q1Q4W3</accession>
<proteinExistence type="predicted"/>
<dbReference type="PROSITE" id="PS51832">
    <property type="entry name" value="HD_GYP"/>
    <property type="match status" value="1"/>
</dbReference>
<protein>
    <recommendedName>
        <fullName evidence="1">HD-GYP domain-containing protein</fullName>
    </recommendedName>
</protein>
<gene>
    <name evidence="2" type="ORF">kuste4285</name>
</gene>
<reference evidence="2" key="1">
    <citation type="journal article" date="2006" name="Nature">
        <title>Deciphering the evolution and metabolism of an anammox bacterium from a community genome.</title>
        <authorList>
            <person name="Strous M."/>
            <person name="Pelletier E."/>
            <person name="Mangenot S."/>
            <person name="Rattei T."/>
            <person name="Lehner A."/>
            <person name="Taylor M.W."/>
            <person name="Horn M."/>
            <person name="Daims H."/>
            <person name="Bartol-Mavel D."/>
            <person name="Wincker P."/>
            <person name="Barbe V."/>
            <person name="Fonknechten N."/>
            <person name="Vallenet D."/>
            <person name="Segurens B."/>
            <person name="Schenowitz-Truong C."/>
            <person name="Medigue C."/>
            <person name="Collingro A."/>
            <person name="Snel B."/>
            <person name="Dutilh B.E."/>
            <person name="OpDenCamp H.J.M."/>
            <person name="vanDerDrift C."/>
            <person name="Cirpus I."/>
            <person name="vanDePas-Schoonen K.T."/>
            <person name="Harhangi H.R."/>
            <person name="vanNiftrik L."/>
            <person name="Schmid M."/>
            <person name="Keltjens J."/>
            <person name="vanDeVossenberg J."/>
            <person name="Kartal B."/>
            <person name="Meier H."/>
            <person name="Frishman D."/>
            <person name="Huynen M.A."/>
            <person name="Mewes H."/>
            <person name="Weissenbach J."/>
            <person name="Jetten M.S.M."/>
            <person name="Wagner M."/>
            <person name="LePaslier D."/>
        </authorList>
    </citation>
    <scope>NUCLEOTIDE SEQUENCE</scope>
</reference>
<sequence length="69" mass="7895">MPNLTLVISFRNMGYKEPLSHEETVKRIESDSGEHFDPDIVDAFLEIEKEFKGISVSENINIKVPKGFK</sequence>
<dbReference type="Gene3D" id="1.10.3210.10">
    <property type="entry name" value="Hypothetical protein af1432"/>
    <property type="match status" value="1"/>
</dbReference>
<name>Q1Q4W3_KUEST</name>
<feature type="domain" description="HD-GYP" evidence="1">
    <location>
        <begin position="1"/>
        <end position="60"/>
    </location>
</feature>
<organism evidence="2">
    <name type="scientific">Kuenenia stuttgartiensis</name>
    <dbReference type="NCBI Taxonomy" id="174633"/>
    <lineage>
        <taxon>Bacteria</taxon>
        <taxon>Pseudomonadati</taxon>
        <taxon>Planctomycetota</taxon>
        <taxon>Candidatus Brocadiia</taxon>
        <taxon>Candidatus Brocadiales</taxon>
        <taxon>Candidatus Brocadiaceae</taxon>
        <taxon>Candidatus Kuenenia</taxon>
    </lineage>
</organism>
<dbReference type="InterPro" id="IPR037522">
    <property type="entry name" value="HD_GYP_dom"/>
</dbReference>
<evidence type="ECO:0000259" key="1">
    <source>
        <dbReference type="PROSITE" id="PS51832"/>
    </source>
</evidence>
<reference evidence="2" key="2">
    <citation type="submission" date="2006-01" db="EMBL/GenBank/DDBJ databases">
        <authorList>
            <person name="Genoscope"/>
        </authorList>
    </citation>
    <scope>NUCLEOTIDE SEQUENCE</scope>
</reference>